<dbReference type="InterPro" id="IPR029191">
    <property type="entry name" value="Uds1"/>
</dbReference>
<feature type="compositionally biased region" description="Polar residues" evidence="2">
    <location>
        <begin position="374"/>
        <end position="383"/>
    </location>
</feature>
<feature type="compositionally biased region" description="Polar residues" evidence="2">
    <location>
        <begin position="63"/>
        <end position="81"/>
    </location>
</feature>
<comment type="caution">
    <text evidence="4">The sequence shown here is derived from an EMBL/GenBank/DDBJ whole genome shotgun (WGS) entry which is preliminary data.</text>
</comment>
<feature type="compositionally biased region" description="Polar residues" evidence="2">
    <location>
        <begin position="110"/>
        <end position="126"/>
    </location>
</feature>
<feature type="compositionally biased region" description="Low complexity" evidence="2">
    <location>
        <begin position="24"/>
        <end position="44"/>
    </location>
</feature>
<accession>A0AAD6NKM7</accession>
<dbReference type="Proteomes" id="UP001221413">
    <property type="component" value="Unassembled WGS sequence"/>
</dbReference>
<feature type="region of interest" description="Disordered" evidence="2">
    <location>
        <begin position="287"/>
        <end position="395"/>
    </location>
</feature>
<keyword evidence="5" id="KW-1185">Reference proteome</keyword>
<protein>
    <recommendedName>
        <fullName evidence="3">Up-regulated during septation protein 1 domain-containing protein</fullName>
    </recommendedName>
</protein>
<feature type="coiled-coil region" evidence="1">
    <location>
        <begin position="493"/>
        <end position="520"/>
    </location>
</feature>
<feature type="region of interest" description="Disordered" evidence="2">
    <location>
        <begin position="529"/>
        <end position="556"/>
    </location>
</feature>
<feature type="region of interest" description="Disordered" evidence="2">
    <location>
        <begin position="199"/>
        <end position="256"/>
    </location>
</feature>
<feature type="compositionally biased region" description="Low complexity" evidence="2">
    <location>
        <begin position="223"/>
        <end position="235"/>
    </location>
</feature>
<feature type="compositionally biased region" description="Pro residues" evidence="2">
    <location>
        <begin position="311"/>
        <end position="322"/>
    </location>
</feature>
<gene>
    <name evidence="4" type="ORF">Dda_4497</name>
</gene>
<evidence type="ECO:0000313" key="5">
    <source>
        <dbReference type="Proteomes" id="UP001221413"/>
    </source>
</evidence>
<organism evidence="4 5">
    <name type="scientific">Drechslerella dactyloides</name>
    <name type="common">Nematode-trapping fungus</name>
    <name type="synonym">Arthrobotrys dactyloides</name>
    <dbReference type="NCBI Taxonomy" id="74499"/>
    <lineage>
        <taxon>Eukaryota</taxon>
        <taxon>Fungi</taxon>
        <taxon>Dikarya</taxon>
        <taxon>Ascomycota</taxon>
        <taxon>Pezizomycotina</taxon>
        <taxon>Orbiliomycetes</taxon>
        <taxon>Orbiliales</taxon>
        <taxon>Orbiliaceae</taxon>
        <taxon>Drechslerella</taxon>
    </lineage>
</organism>
<name>A0AAD6NKM7_DREDA</name>
<proteinExistence type="predicted"/>
<dbReference type="EMBL" id="JAQGDS010000005">
    <property type="protein sequence ID" value="KAJ6260273.1"/>
    <property type="molecule type" value="Genomic_DNA"/>
</dbReference>
<evidence type="ECO:0000313" key="4">
    <source>
        <dbReference type="EMBL" id="KAJ6260273.1"/>
    </source>
</evidence>
<dbReference type="AlphaFoldDB" id="A0AAD6NKM7"/>
<sequence>MALTLFPPRAPSRQSPQMPDSHATNYSGQSSGSSNSNHNANTTNERQRSSQEQQKAGIHEQSKATSSGPTSAGALSSSTDAADNRISVVPPLPNFAPRSESRCDSPGPYRSTSNSRQNSPTRAAQNLTPPPTISLPPLPGDAPVVTKNGRPVSPNMYHIKAHTISKGSYLTGARMKAKETFLRRKGSMPDIKTTAPVAREPEPELPMDSPTIPGRPPAHDRQASLPASAFSAPPFGDSMFKHTDKKEHKRSTSIAKDVDRSKALLHKRSESALKLIDIPKLQLQTSKVSPGGSLAPIPSPGLPPAGFTSIPSPPDDLPPSVPPKDTAPLNIRGPTSRARTGSEPMAERAVRHAAAHKRQASAQELKSEPPRVKTASSTHTSTANKRKSTANRTMPRGMRPVDVVKTLQVPVIESLQTAARKTCEKFAVLSPAEVDALTAELASLEERCEYLRRTHQSLRSGKKALHMKMLQHLRSDRSSSFSRETLLKQQEALADLDGSIDDWEAKMERAETRRAQVHRKLLEHVAAALSISNPTDPARADTPPSTPENRKSLDDKTQSIKVYALLADVEHEYGKMFTEARS</sequence>
<feature type="compositionally biased region" description="Pro residues" evidence="2">
    <location>
        <begin position="128"/>
        <end position="140"/>
    </location>
</feature>
<feature type="region of interest" description="Disordered" evidence="2">
    <location>
        <begin position="1"/>
        <end position="152"/>
    </location>
</feature>
<keyword evidence="1" id="KW-0175">Coiled coil</keyword>
<evidence type="ECO:0000259" key="3">
    <source>
        <dbReference type="Pfam" id="PF15456"/>
    </source>
</evidence>
<feature type="domain" description="Up-regulated during septation protein 1" evidence="3">
    <location>
        <begin position="412"/>
        <end position="531"/>
    </location>
</feature>
<evidence type="ECO:0000256" key="1">
    <source>
        <dbReference type="SAM" id="Coils"/>
    </source>
</evidence>
<evidence type="ECO:0000256" key="2">
    <source>
        <dbReference type="SAM" id="MobiDB-lite"/>
    </source>
</evidence>
<dbReference type="Pfam" id="PF15456">
    <property type="entry name" value="Uds1"/>
    <property type="match status" value="1"/>
</dbReference>
<reference evidence="4" key="1">
    <citation type="submission" date="2023-01" db="EMBL/GenBank/DDBJ databases">
        <title>The chitinases involved in constricting ring structure development in the nematode-trapping fungus Drechslerella dactyloides.</title>
        <authorList>
            <person name="Wang R."/>
            <person name="Zhang L."/>
            <person name="Tang P."/>
            <person name="Li S."/>
            <person name="Liang L."/>
        </authorList>
    </citation>
    <scope>NUCLEOTIDE SEQUENCE</scope>
    <source>
        <strain evidence="4">YMF1.00031</strain>
    </source>
</reference>